<feature type="non-terminal residue" evidence="1">
    <location>
        <position position="1"/>
    </location>
</feature>
<dbReference type="Proteomes" id="UP000663829">
    <property type="component" value="Unassembled WGS sequence"/>
</dbReference>
<proteinExistence type="predicted"/>
<dbReference type="EMBL" id="CAJOBC010082444">
    <property type="protein sequence ID" value="CAF4286462.1"/>
    <property type="molecule type" value="Genomic_DNA"/>
</dbReference>
<accession>A0A815K7T5</accession>
<protein>
    <submittedName>
        <fullName evidence="1">Uncharacterized protein</fullName>
    </submittedName>
</protein>
<dbReference type="AlphaFoldDB" id="A0A815K7T5"/>
<name>A0A815K7T5_9BILA</name>
<comment type="caution">
    <text evidence="1">The sequence shown here is derived from an EMBL/GenBank/DDBJ whole genome shotgun (WGS) entry which is preliminary data.</text>
</comment>
<organism evidence="1 3">
    <name type="scientific">Didymodactylos carnosus</name>
    <dbReference type="NCBI Taxonomy" id="1234261"/>
    <lineage>
        <taxon>Eukaryota</taxon>
        <taxon>Metazoa</taxon>
        <taxon>Spiralia</taxon>
        <taxon>Gnathifera</taxon>
        <taxon>Rotifera</taxon>
        <taxon>Eurotatoria</taxon>
        <taxon>Bdelloidea</taxon>
        <taxon>Philodinida</taxon>
        <taxon>Philodinidae</taxon>
        <taxon>Didymodactylos</taxon>
    </lineage>
</organism>
<reference evidence="1" key="1">
    <citation type="submission" date="2021-02" db="EMBL/GenBank/DDBJ databases">
        <authorList>
            <person name="Nowell W R."/>
        </authorList>
    </citation>
    <scope>NUCLEOTIDE SEQUENCE</scope>
</reference>
<dbReference type="Proteomes" id="UP000681722">
    <property type="component" value="Unassembled WGS sequence"/>
</dbReference>
<evidence type="ECO:0000313" key="1">
    <source>
        <dbReference type="EMBL" id="CAF1391956.1"/>
    </source>
</evidence>
<dbReference type="EMBL" id="CAJNOQ010017037">
    <property type="protein sequence ID" value="CAF1391956.1"/>
    <property type="molecule type" value="Genomic_DNA"/>
</dbReference>
<gene>
    <name evidence="1" type="ORF">GPM918_LOCUS32840</name>
    <name evidence="2" type="ORF">SRO942_LOCUS33513</name>
</gene>
<evidence type="ECO:0000313" key="3">
    <source>
        <dbReference type="Proteomes" id="UP000663829"/>
    </source>
</evidence>
<sequence>YPIRKNRTIQFSYAKLFQRQKPSKRLQNRSSPRQTRHNQNVPQLVMIAEIVQDLISRNLADYKNSGLICYDRETIDKQLFEYLKRYYKLKRKHQRCSRLLDKLQLDAENYVAINKLQEAHDIKFGVTMRKGKAYITKLKTGKYRRDRYSLYISFVIHETMVNS</sequence>
<keyword evidence="3" id="KW-1185">Reference proteome</keyword>
<evidence type="ECO:0000313" key="2">
    <source>
        <dbReference type="EMBL" id="CAF4286462.1"/>
    </source>
</evidence>